<dbReference type="InterPro" id="IPR027469">
    <property type="entry name" value="Cation_efflux_TMD_sf"/>
</dbReference>
<evidence type="ECO:0000256" key="1">
    <source>
        <dbReference type="ARBA" id="ARBA00004141"/>
    </source>
</evidence>
<feature type="compositionally biased region" description="Basic and acidic residues" evidence="8">
    <location>
        <begin position="167"/>
        <end position="176"/>
    </location>
</feature>
<accession>A0ABM4DJ08</accession>
<evidence type="ECO:0000256" key="3">
    <source>
        <dbReference type="ARBA" id="ARBA00022448"/>
    </source>
</evidence>
<name>A0ABM4DJ08_HYDVU</name>
<keyword evidence="5" id="KW-0862">Zinc</keyword>
<evidence type="ECO:0000256" key="7">
    <source>
        <dbReference type="ARBA" id="ARBA00023136"/>
    </source>
</evidence>
<evidence type="ECO:0000259" key="10">
    <source>
        <dbReference type="Pfam" id="PF01545"/>
    </source>
</evidence>
<dbReference type="RefSeq" id="XP_065674459.1">
    <property type="nucleotide sequence ID" value="XM_065818387.1"/>
</dbReference>
<dbReference type="Pfam" id="PF16916">
    <property type="entry name" value="ZT_dimer"/>
    <property type="match status" value="1"/>
</dbReference>
<evidence type="ECO:0000313" key="14">
    <source>
        <dbReference type="RefSeq" id="XP_065674458.1"/>
    </source>
</evidence>
<proteinExistence type="inferred from homology"/>
<keyword evidence="6 9" id="KW-1133">Transmembrane helix</keyword>
<reference evidence="13 14" key="1">
    <citation type="submission" date="2025-05" db="UniProtKB">
        <authorList>
            <consortium name="RefSeq"/>
        </authorList>
    </citation>
    <scope>IDENTIFICATION</scope>
</reference>
<dbReference type="Proteomes" id="UP001652625">
    <property type="component" value="Chromosome 14"/>
</dbReference>
<feature type="transmembrane region" description="Helical" evidence="9">
    <location>
        <begin position="121"/>
        <end position="138"/>
    </location>
</feature>
<feature type="transmembrane region" description="Helical" evidence="9">
    <location>
        <begin position="12"/>
        <end position="35"/>
    </location>
</feature>
<dbReference type="InterPro" id="IPR027470">
    <property type="entry name" value="Cation_efflux_CTD"/>
</dbReference>
<feature type="region of interest" description="Disordered" evidence="8">
    <location>
        <begin position="143"/>
        <end position="180"/>
    </location>
</feature>
<feature type="domain" description="Cation efflux protein transmembrane" evidence="10">
    <location>
        <begin position="19"/>
        <end position="290"/>
    </location>
</feature>
<dbReference type="PANTHER" id="PTHR45820">
    <property type="entry name" value="FI23527P1"/>
    <property type="match status" value="1"/>
</dbReference>
<evidence type="ECO:0000256" key="8">
    <source>
        <dbReference type="SAM" id="MobiDB-lite"/>
    </source>
</evidence>
<evidence type="ECO:0000259" key="11">
    <source>
        <dbReference type="Pfam" id="PF16916"/>
    </source>
</evidence>
<evidence type="ECO:0000256" key="2">
    <source>
        <dbReference type="ARBA" id="ARBA00008873"/>
    </source>
</evidence>
<dbReference type="RefSeq" id="XP_065674457.1">
    <property type="nucleotide sequence ID" value="XM_065818385.1"/>
</dbReference>
<evidence type="ECO:0000256" key="5">
    <source>
        <dbReference type="ARBA" id="ARBA00022833"/>
    </source>
</evidence>
<evidence type="ECO:0000256" key="9">
    <source>
        <dbReference type="SAM" id="Phobius"/>
    </source>
</evidence>
<comment type="subcellular location">
    <subcellularLocation>
        <location evidence="1">Membrane</location>
        <topology evidence="1">Multi-pass membrane protein</topology>
    </subcellularLocation>
</comment>
<feature type="transmembrane region" description="Helical" evidence="9">
    <location>
        <begin position="260"/>
        <end position="282"/>
    </location>
</feature>
<feature type="transmembrane region" description="Helical" evidence="9">
    <location>
        <begin position="83"/>
        <end position="101"/>
    </location>
</feature>
<keyword evidence="3" id="KW-0813">Transport</keyword>
<keyword evidence="12" id="KW-1185">Reference proteome</keyword>
<keyword evidence="7 9" id="KW-0472">Membrane</keyword>
<dbReference type="InterPro" id="IPR002524">
    <property type="entry name" value="Cation_efflux"/>
</dbReference>
<organism evidence="12 15">
    <name type="scientific">Hydra vulgaris</name>
    <name type="common">Hydra</name>
    <name type="synonym">Hydra attenuata</name>
    <dbReference type="NCBI Taxonomy" id="6087"/>
    <lineage>
        <taxon>Eukaryota</taxon>
        <taxon>Metazoa</taxon>
        <taxon>Cnidaria</taxon>
        <taxon>Hydrozoa</taxon>
        <taxon>Hydroidolina</taxon>
        <taxon>Anthoathecata</taxon>
        <taxon>Aplanulata</taxon>
        <taxon>Hydridae</taxon>
        <taxon>Hydra</taxon>
    </lineage>
</organism>
<feature type="domain" description="Cation efflux protein cytoplasmic" evidence="11">
    <location>
        <begin position="296"/>
        <end position="367"/>
    </location>
</feature>
<evidence type="ECO:0000256" key="6">
    <source>
        <dbReference type="ARBA" id="ARBA00022989"/>
    </source>
</evidence>
<keyword evidence="4 9" id="KW-0812">Transmembrane</keyword>
<evidence type="ECO:0000256" key="4">
    <source>
        <dbReference type="ARBA" id="ARBA00022692"/>
    </source>
</evidence>
<protein>
    <submittedName>
        <fullName evidence="13 14">Proton-coupled zinc antiporter SLC30A1</fullName>
    </submittedName>
</protein>
<feature type="compositionally biased region" description="Basic residues" evidence="8">
    <location>
        <begin position="143"/>
        <end position="166"/>
    </location>
</feature>
<evidence type="ECO:0000313" key="13">
    <source>
        <dbReference type="RefSeq" id="XP_065674457.1"/>
    </source>
</evidence>
<sequence length="414" mass="45759">MGKTRCCQLSQKVSFVSMMVLTTTFFIVEIVVGYLTNSMALVADSFHMLSDVVSLLVGYVALRYSKRGQTTSRYTFGWVRAEVLGALVNAVFLVALCFSILVESFKRIVISEPIDKPKLVLLVGGLGLVVNLVGLMLFHQHGHGHSHGGHGHSHDHKPSKKTATHGHSHESPERKLSNNKVNENFSGIPLMVDDLKNGITADTEVVQMNFQTVSTEKKLTGASQLNMRGVYLHVLGDALGSVIVMVSALIIIYVNGKWTYYVDPGMSIIMVMIILKTSIPLLKESSLILMQTVPTHIKIQEIQERIVEQVPQVLSIHEFHIWQLAGNKIIASAHVQCNTLDDYMTIANQLKEFFHNEGIHSTTIQPEFLHGPNINTSCILECKEDCAERTCCGEKDGNESPNQLVKTNQAALAT</sequence>
<evidence type="ECO:0000313" key="15">
    <source>
        <dbReference type="RefSeq" id="XP_065674459.1"/>
    </source>
</evidence>
<feature type="transmembrane region" description="Helical" evidence="9">
    <location>
        <begin position="41"/>
        <end position="62"/>
    </location>
</feature>
<evidence type="ECO:0000313" key="12">
    <source>
        <dbReference type="Proteomes" id="UP001652625"/>
    </source>
</evidence>
<gene>
    <name evidence="13 14 15" type="primary">LOC100211601</name>
</gene>
<dbReference type="NCBIfam" id="TIGR01297">
    <property type="entry name" value="CDF"/>
    <property type="match status" value="1"/>
</dbReference>
<dbReference type="PANTHER" id="PTHR45820:SF4">
    <property type="entry name" value="ZINC TRANSPORTER 63C, ISOFORM F"/>
    <property type="match status" value="1"/>
</dbReference>
<comment type="similarity">
    <text evidence="2">Belongs to the cation diffusion facilitator (CDF) transporter (TC 2.A.4) family. SLC30A subfamily.</text>
</comment>
<dbReference type="RefSeq" id="XP_065674458.1">
    <property type="nucleotide sequence ID" value="XM_065818386.1"/>
</dbReference>
<dbReference type="SUPFAM" id="SSF160240">
    <property type="entry name" value="Cation efflux protein cytoplasmic domain-like"/>
    <property type="match status" value="1"/>
</dbReference>
<dbReference type="GeneID" id="100211601"/>
<dbReference type="InterPro" id="IPR036837">
    <property type="entry name" value="Cation_efflux_CTD_sf"/>
</dbReference>
<dbReference type="SUPFAM" id="SSF161111">
    <property type="entry name" value="Cation efflux protein transmembrane domain-like"/>
    <property type="match status" value="1"/>
</dbReference>
<feature type="transmembrane region" description="Helical" evidence="9">
    <location>
        <begin position="230"/>
        <end position="254"/>
    </location>
</feature>
<dbReference type="Gene3D" id="1.20.1510.10">
    <property type="entry name" value="Cation efflux protein transmembrane domain"/>
    <property type="match status" value="1"/>
</dbReference>
<dbReference type="Pfam" id="PF01545">
    <property type="entry name" value="Cation_efflux"/>
    <property type="match status" value="1"/>
</dbReference>
<dbReference type="InterPro" id="IPR058533">
    <property type="entry name" value="Cation_efflux_TM"/>
</dbReference>